<feature type="transmembrane region" description="Helical" evidence="2">
    <location>
        <begin position="272"/>
        <end position="297"/>
    </location>
</feature>
<evidence type="ECO:0000313" key="4">
    <source>
        <dbReference type="Proteomes" id="UP001383192"/>
    </source>
</evidence>
<comment type="caution">
    <text evidence="3">The sequence shown here is derived from an EMBL/GenBank/DDBJ whole genome shotgun (WGS) entry which is preliminary data.</text>
</comment>
<keyword evidence="4" id="KW-1185">Reference proteome</keyword>
<protein>
    <submittedName>
        <fullName evidence="3">Uncharacterized protein</fullName>
    </submittedName>
</protein>
<dbReference type="EMBL" id="JAYKXP010000152">
    <property type="protein sequence ID" value="KAK7022694.1"/>
    <property type="molecule type" value="Genomic_DNA"/>
</dbReference>
<name>A0AAW0BCX9_9AGAR</name>
<dbReference type="Proteomes" id="UP001383192">
    <property type="component" value="Unassembled WGS sequence"/>
</dbReference>
<keyword evidence="2" id="KW-0812">Transmembrane</keyword>
<evidence type="ECO:0000256" key="2">
    <source>
        <dbReference type="SAM" id="Phobius"/>
    </source>
</evidence>
<sequence>MGYLEEAIYTRYSNWVWNEIVGIDEFRPDWNVNDIIYVLPADHPLPLSWLSITVPPEKSTTIAQLLDSLKSCHKLSEYRRDGRLDRRRRNTLLKDFRKGTYRSVFGMPSKENDLYALKRLVNERRLEIGLEPFPCTPPPPPPPPRADPYDILDGEVLANLFIEPLPNPGSYLAELPSLLARAGAVDEKVQEGESVEDDTRRTGADDHDSAILLEDSMADVDARSDVAKDNTLERCSLVPLDDTVPHPPEEEADRKDDNIDEHELIDGRDPSVIGLIFGLGLSVFLALCLNFAMMVLYA</sequence>
<reference evidence="3 4" key="1">
    <citation type="submission" date="2024-01" db="EMBL/GenBank/DDBJ databases">
        <title>A draft genome for a cacao thread blight-causing isolate of Paramarasmius palmivorus.</title>
        <authorList>
            <person name="Baruah I.K."/>
            <person name="Bukari Y."/>
            <person name="Amoako-Attah I."/>
            <person name="Meinhardt L.W."/>
            <person name="Bailey B.A."/>
            <person name="Cohen S.P."/>
        </authorList>
    </citation>
    <scope>NUCLEOTIDE SEQUENCE [LARGE SCALE GENOMIC DNA]</scope>
    <source>
        <strain evidence="3 4">GH-12</strain>
    </source>
</reference>
<evidence type="ECO:0000313" key="3">
    <source>
        <dbReference type="EMBL" id="KAK7022694.1"/>
    </source>
</evidence>
<feature type="region of interest" description="Disordered" evidence="1">
    <location>
        <begin position="238"/>
        <end position="259"/>
    </location>
</feature>
<keyword evidence="2" id="KW-0472">Membrane</keyword>
<proteinExistence type="predicted"/>
<organism evidence="3 4">
    <name type="scientific">Paramarasmius palmivorus</name>
    <dbReference type="NCBI Taxonomy" id="297713"/>
    <lineage>
        <taxon>Eukaryota</taxon>
        <taxon>Fungi</taxon>
        <taxon>Dikarya</taxon>
        <taxon>Basidiomycota</taxon>
        <taxon>Agaricomycotina</taxon>
        <taxon>Agaricomycetes</taxon>
        <taxon>Agaricomycetidae</taxon>
        <taxon>Agaricales</taxon>
        <taxon>Marasmiineae</taxon>
        <taxon>Marasmiaceae</taxon>
        <taxon>Paramarasmius</taxon>
    </lineage>
</organism>
<dbReference type="AlphaFoldDB" id="A0AAW0BCX9"/>
<keyword evidence="2" id="KW-1133">Transmembrane helix</keyword>
<gene>
    <name evidence="3" type="ORF">VNI00_017020</name>
</gene>
<accession>A0AAW0BCX9</accession>
<feature type="compositionally biased region" description="Basic and acidic residues" evidence="1">
    <location>
        <begin position="243"/>
        <end position="259"/>
    </location>
</feature>
<evidence type="ECO:0000256" key="1">
    <source>
        <dbReference type="SAM" id="MobiDB-lite"/>
    </source>
</evidence>
<feature type="region of interest" description="Disordered" evidence="1">
    <location>
        <begin position="185"/>
        <end position="206"/>
    </location>
</feature>